<keyword evidence="2" id="KW-0805">Transcription regulation</keyword>
<keyword evidence="5" id="KW-0804">Transcription</keyword>
<evidence type="ECO:0000313" key="9">
    <source>
        <dbReference type="Proteomes" id="UP000295662"/>
    </source>
</evidence>
<evidence type="ECO:0000259" key="7">
    <source>
        <dbReference type="Pfam" id="PF04545"/>
    </source>
</evidence>
<organism evidence="8 9">
    <name type="scientific">Prosthecobacter fusiformis</name>
    <dbReference type="NCBI Taxonomy" id="48464"/>
    <lineage>
        <taxon>Bacteria</taxon>
        <taxon>Pseudomonadati</taxon>
        <taxon>Verrucomicrobiota</taxon>
        <taxon>Verrucomicrobiia</taxon>
        <taxon>Verrucomicrobiales</taxon>
        <taxon>Verrucomicrobiaceae</taxon>
        <taxon>Prosthecobacter</taxon>
    </lineage>
</organism>
<keyword evidence="3" id="KW-0731">Sigma factor</keyword>
<dbReference type="SUPFAM" id="SSF88659">
    <property type="entry name" value="Sigma3 and sigma4 domains of RNA polymerase sigma factors"/>
    <property type="match status" value="1"/>
</dbReference>
<dbReference type="InterPro" id="IPR039425">
    <property type="entry name" value="RNA_pol_sigma-70-like"/>
</dbReference>
<evidence type="ECO:0000256" key="3">
    <source>
        <dbReference type="ARBA" id="ARBA00023082"/>
    </source>
</evidence>
<dbReference type="Pfam" id="PF04542">
    <property type="entry name" value="Sigma70_r2"/>
    <property type="match status" value="1"/>
</dbReference>
<protein>
    <submittedName>
        <fullName evidence="8">RNA polymerase sigma factor (Sigma-70 family)</fullName>
    </submittedName>
</protein>
<dbReference type="AlphaFoldDB" id="A0A4R7S5V2"/>
<keyword evidence="9" id="KW-1185">Reference proteome</keyword>
<gene>
    <name evidence="8" type="ORF">EI77_01728</name>
</gene>
<evidence type="ECO:0000256" key="4">
    <source>
        <dbReference type="ARBA" id="ARBA00023125"/>
    </source>
</evidence>
<dbReference type="InterPro" id="IPR007630">
    <property type="entry name" value="RNA_pol_sigma70_r4"/>
</dbReference>
<dbReference type="Gene3D" id="1.10.1740.10">
    <property type="match status" value="1"/>
</dbReference>
<evidence type="ECO:0000256" key="1">
    <source>
        <dbReference type="ARBA" id="ARBA00010641"/>
    </source>
</evidence>
<dbReference type="Gene3D" id="1.10.10.10">
    <property type="entry name" value="Winged helix-like DNA-binding domain superfamily/Winged helix DNA-binding domain"/>
    <property type="match status" value="1"/>
</dbReference>
<feature type="domain" description="RNA polymerase sigma-70 region 2" evidence="6">
    <location>
        <begin position="40"/>
        <end position="95"/>
    </location>
</feature>
<dbReference type="GO" id="GO:0016987">
    <property type="term" value="F:sigma factor activity"/>
    <property type="evidence" value="ECO:0007669"/>
    <property type="project" value="UniProtKB-KW"/>
</dbReference>
<dbReference type="SUPFAM" id="SSF88946">
    <property type="entry name" value="Sigma2 domain of RNA polymerase sigma factors"/>
    <property type="match status" value="1"/>
</dbReference>
<dbReference type="InterPro" id="IPR007627">
    <property type="entry name" value="RNA_pol_sigma70_r2"/>
</dbReference>
<reference evidence="8 9" key="1">
    <citation type="submission" date="2019-03" db="EMBL/GenBank/DDBJ databases">
        <title>Genomic Encyclopedia of Archaeal and Bacterial Type Strains, Phase II (KMG-II): from individual species to whole genera.</title>
        <authorList>
            <person name="Goeker M."/>
        </authorList>
    </citation>
    <scope>NUCLEOTIDE SEQUENCE [LARGE SCALE GENOMIC DNA]</scope>
    <source>
        <strain evidence="8 9">ATCC 25309</strain>
    </source>
</reference>
<dbReference type="Proteomes" id="UP000295662">
    <property type="component" value="Unassembled WGS sequence"/>
</dbReference>
<feature type="domain" description="RNA polymerase sigma-70 region 4" evidence="7">
    <location>
        <begin position="140"/>
        <end position="188"/>
    </location>
</feature>
<comment type="similarity">
    <text evidence="1">Belongs to the sigma-70 factor family. ECF subfamily.</text>
</comment>
<evidence type="ECO:0000259" key="6">
    <source>
        <dbReference type="Pfam" id="PF04542"/>
    </source>
</evidence>
<dbReference type="Pfam" id="PF04545">
    <property type="entry name" value="Sigma70_r4"/>
    <property type="match status" value="1"/>
</dbReference>
<dbReference type="InterPro" id="IPR036388">
    <property type="entry name" value="WH-like_DNA-bd_sf"/>
</dbReference>
<dbReference type="PANTHER" id="PTHR43133:SF58">
    <property type="entry name" value="ECF RNA POLYMERASE SIGMA FACTOR SIGD"/>
    <property type="match status" value="1"/>
</dbReference>
<evidence type="ECO:0000256" key="2">
    <source>
        <dbReference type="ARBA" id="ARBA00023015"/>
    </source>
</evidence>
<dbReference type="InterPro" id="IPR014284">
    <property type="entry name" value="RNA_pol_sigma-70_dom"/>
</dbReference>
<dbReference type="InterPro" id="IPR013325">
    <property type="entry name" value="RNA_pol_sigma_r2"/>
</dbReference>
<dbReference type="RefSeq" id="WP_133794639.1">
    <property type="nucleotide sequence ID" value="NZ_SOCA01000002.1"/>
</dbReference>
<dbReference type="GO" id="GO:0006352">
    <property type="term" value="P:DNA-templated transcription initiation"/>
    <property type="evidence" value="ECO:0007669"/>
    <property type="project" value="InterPro"/>
</dbReference>
<accession>A0A4R7S5V2</accession>
<comment type="caution">
    <text evidence="8">The sequence shown here is derived from an EMBL/GenBank/DDBJ whole genome shotgun (WGS) entry which is preliminary data.</text>
</comment>
<keyword evidence="4" id="KW-0238">DNA-binding</keyword>
<dbReference type="OrthoDB" id="9798255at2"/>
<evidence type="ECO:0000313" key="8">
    <source>
        <dbReference type="EMBL" id="TDU73259.1"/>
    </source>
</evidence>
<dbReference type="GO" id="GO:0003677">
    <property type="term" value="F:DNA binding"/>
    <property type="evidence" value="ECO:0007669"/>
    <property type="project" value="UniProtKB-KW"/>
</dbReference>
<proteinExistence type="inferred from homology"/>
<dbReference type="PANTHER" id="PTHR43133">
    <property type="entry name" value="RNA POLYMERASE ECF-TYPE SIGMA FACTO"/>
    <property type="match status" value="1"/>
</dbReference>
<dbReference type="NCBIfam" id="TIGR02937">
    <property type="entry name" value="sigma70-ECF"/>
    <property type="match status" value="1"/>
</dbReference>
<dbReference type="EMBL" id="SOCA01000002">
    <property type="protein sequence ID" value="TDU73259.1"/>
    <property type="molecule type" value="Genomic_DNA"/>
</dbReference>
<dbReference type="InterPro" id="IPR013324">
    <property type="entry name" value="RNA_pol_sigma_r3/r4-like"/>
</dbReference>
<name>A0A4R7S5V2_9BACT</name>
<sequence length="193" mass="21925">MPNHTSSYASQAELIRAVIAQEKTAEEEFFELVWGIVNAHAHSWGVRPCDAEDLASEVVVKALNRLHRFKVKRAKLSTWIFVIGRNHAYDMLDKDKNDPLRQESLELQAWMEIGGEDAVLHFDEVAVESRPEVFDRLDQALKQLDPSERELLQLSINASQTAAQIAPQMGMSVGQVRVRKHRLLGRMRDLLSA</sequence>
<evidence type="ECO:0000256" key="5">
    <source>
        <dbReference type="ARBA" id="ARBA00023163"/>
    </source>
</evidence>